<evidence type="ECO:0008006" key="2">
    <source>
        <dbReference type="Google" id="ProtNLM"/>
    </source>
</evidence>
<evidence type="ECO:0000313" key="1">
    <source>
        <dbReference type="EMBL" id="JAT82235.1"/>
    </source>
</evidence>
<gene>
    <name evidence="1" type="ORF">g.2942</name>
</gene>
<dbReference type="AlphaFoldDB" id="A0A1E1W5I4"/>
<feature type="non-terminal residue" evidence="1">
    <location>
        <position position="136"/>
    </location>
</feature>
<dbReference type="OrthoDB" id="21522at2759"/>
<protein>
    <recommendedName>
        <fullName evidence="2">FAST kinase leucine-rich domain-containing protein</fullName>
    </recommendedName>
</protein>
<feature type="non-terminal residue" evidence="1">
    <location>
        <position position="1"/>
    </location>
</feature>
<reference evidence="1" key="1">
    <citation type="submission" date="2015-09" db="EMBL/GenBank/DDBJ databases">
        <title>De novo assembly of Pectinophora gossypiella (Pink Bollworm) gut transcriptome.</title>
        <authorList>
            <person name="Tassone E.E."/>
        </authorList>
    </citation>
    <scope>NUCLEOTIDE SEQUENCE</scope>
</reference>
<accession>A0A1E1W5I4</accession>
<name>A0A1E1W5I4_PECGO</name>
<dbReference type="EMBL" id="GDQN01008819">
    <property type="protein sequence ID" value="JAT82235.1"/>
    <property type="molecule type" value="Transcribed_RNA"/>
</dbReference>
<organism evidence="1">
    <name type="scientific">Pectinophora gossypiella</name>
    <name type="common">Cotton pink bollworm</name>
    <name type="synonym">Depressaria gossypiella</name>
    <dbReference type="NCBI Taxonomy" id="13191"/>
    <lineage>
        <taxon>Eukaryota</taxon>
        <taxon>Metazoa</taxon>
        <taxon>Ecdysozoa</taxon>
        <taxon>Arthropoda</taxon>
        <taxon>Hexapoda</taxon>
        <taxon>Insecta</taxon>
        <taxon>Pterygota</taxon>
        <taxon>Neoptera</taxon>
        <taxon>Endopterygota</taxon>
        <taxon>Lepidoptera</taxon>
        <taxon>Glossata</taxon>
        <taxon>Ditrysia</taxon>
        <taxon>Gelechioidea</taxon>
        <taxon>Gelechiidae</taxon>
        <taxon>Apatetrinae</taxon>
        <taxon>Pectinophora</taxon>
    </lineage>
</organism>
<proteinExistence type="predicted"/>
<sequence length="136" mass="15398">AIYALVHLGFQMGDELRPEHLAKILEALYKSDITTATSQLLFILSCHNEFNSVISEVHIHKILQNLPISLQSHINSCEKSCSMNCKLLYQIRTLANLNIDDKVNALFTNCLCQHVGSFKMLLVKNDDISKSVLWLL</sequence>